<dbReference type="OrthoDB" id="5420184at2"/>
<dbReference type="Proteomes" id="UP000321899">
    <property type="component" value="Unassembled WGS sequence"/>
</dbReference>
<accession>A0A5Q4VBL9</accession>
<dbReference type="EMBL" id="VDMB01000007">
    <property type="protein sequence ID" value="TYT74945.1"/>
    <property type="molecule type" value="Genomic_DNA"/>
</dbReference>
<keyword evidence="2" id="KW-1185">Reference proteome</keyword>
<organism evidence="1 2">
    <name type="scientific">Desulfobotulus mexicanus</name>
    <dbReference type="NCBI Taxonomy" id="2586642"/>
    <lineage>
        <taxon>Bacteria</taxon>
        <taxon>Pseudomonadati</taxon>
        <taxon>Thermodesulfobacteriota</taxon>
        <taxon>Desulfobacteria</taxon>
        <taxon>Desulfobacterales</taxon>
        <taxon>Desulfobacteraceae</taxon>
        <taxon>Desulfobotulus</taxon>
    </lineage>
</organism>
<sequence length="141" mass="16291">MFKEEESISKRRSVVVDKVFTEELVNQALDCLPEGLCRRLRKIPAPERLSVLEEAGVLPERMGLDMEEEDIRSLDKAIRYKDARVQLVRMVLMTRIKNDQENPELAEELAAYIFDRHSLDTVHAAYEEHYQGKPLPVPVNA</sequence>
<gene>
    <name evidence="1" type="ORF">FIM25_07425</name>
</gene>
<comment type="caution">
    <text evidence="1">The sequence shown here is derived from an EMBL/GenBank/DDBJ whole genome shotgun (WGS) entry which is preliminary data.</text>
</comment>
<name>A0A5Q4VBL9_9BACT</name>
<evidence type="ECO:0000313" key="1">
    <source>
        <dbReference type="EMBL" id="TYT74945.1"/>
    </source>
</evidence>
<proteinExistence type="predicted"/>
<dbReference type="AlphaFoldDB" id="A0A5Q4VBL9"/>
<reference evidence="1 2" key="1">
    <citation type="submission" date="2019-06" db="EMBL/GenBank/DDBJ databases">
        <title>Desulfobotulus mexicanus sp. nov., a novel sulfate-reducing bacterium isolated from the sediment of an alkaline crater lake in Mexico.</title>
        <authorList>
            <person name="Hirschler-Rea A."/>
        </authorList>
    </citation>
    <scope>NUCLEOTIDE SEQUENCE [LARGE SCALE GENOMIC DNA]</scope>
    <source>
        <strain evidence="1 2">PAR22N</strain>
    </source>
</reference>
<protein>
    <submittedName>
        <fullName evidence="1">Uncharacterized protein</fullName>
    </submittedName>
</protein>
<dbReference type="RefSeq" id="WP_139447841.1">
    <property type="nucleotide sequence ID" value="NZ_VDMB01000007.1"/>
</dbReference>
<evidence type="ECO:0000313" key="2">
    <source>
        <dbReference type="Proteomes" id="UP000321899"/>
    </source>
</evidence>